<dbReference type="PROSITE" id="PS51186">
    <property type="entry name" value="GNAT"/>
    <property type="match status" value="1"/>
</dbReference>
<dbReference type="Proteomes" id="UP000318571">
    <property type="component" value="Chromosome 12"/>
</dbReference>
<evidence type="ECO:0000313" key="2">
    <source>
        <dbReference type="EMBL" id="TRY80617.1"/>
    </source>
</evidence>
<dbReference type="SUPFAM" id="SSF55729">
    <property type="entry name" value="Acyl-CoA N-acyltransferases (Nat)"/>
    <property type="match status" value="1"/>
</dbReference>
<protein>
    <recommendedName>
        <fullName evidence="1">N-acetyltransferase domain-containing protein</fullName>
    </recommendedName>
</protein>
<organism evidence="2 3">
    <name type="scientific">Tigriopus californicus</name>
    <name type="common">Marine copepod</name>
    <dbReference type="NCBI Taxonomy" id="6832"/>
    <lineage>
        <taxon>Eukaryota</taxon>
        <taxon>Metazoa</taxon>
        <taxon>Ecdysozoa</taxon>
        <taxon>Arthropoda</taxon>
        <taxon>Crustacea</taxon>
        <taxon>Multicrustacea</taxon>
        <taxon>Hexanauplia</taxon>
        <taxon>Copepoda</taxon>
        <taxon>Harpacticoida</taxon>
        <taxon>Harpacticidae</taxon>
        <taxon>Tigriopus</taxon>
    </lineage>
</organism>
<dbReference type="Pfam" id="PF08445">
    <property type="entry name" value="FR47"/>
    <property type="match status" value="1"/>
</dbReference>
<dbReference type="InterPro" id="IPR016181">
    <property type="entry name" value="Acyl_CoA_acyltransferase"/>
</dbReference>
<reference evidence="2 3" key="1">
    <citation type="journal article" date="2018" name="Nat. Ecol. Evol.">
        <title>Genomic signatures of mitonuclear coevolution across populations of Tigriopus californicus.</title>
        <authorList>
            <person name="Barreto F.S."/>
            <person name="Watson E.T."/>
            <person name="Lima T.G."/>
            <person name="Willett C.S."/>
            <person name="Edmands S."/>
            <person name="Li W."/>
            <person name="Burton R.S."/>
        </authorList>
    </citation>
    <scope>NUCLEOTIDE SEQUENCE [LARGE SCALE GENOMIC DNA]</scope>
    <source>
        <strain evidence="2 3">San Diego</strain>
    </source>
</reference>
<dbReference type="OrthoDB" id="61870at2759"/>
<evidence type="ECO:0000313" key="3">
    <source>
        <dbReference type="Proteomes" id="UP000318571"/>
    </source>
</evidence>
<dbReference type="EMBL" id="VCGU01000001">
    <property type="protein sequence ID" value="TRY80617.1"/>
    <property type="molecule type" value="Genomic_DNA"/>
</dbReference>
<name>A0A553PSF6_TIGCA</name>
<feature type="domain" description="N-acetyltransferase" evidence="1">
    <location>
        <begin position="137"/>
        <end position="267"/>
    </location>
</feature>
<evidence type="ECO:0000259" key="1">
    <source>
        <dbReference type="PROSITE" id="PS51186"/>
    </source>
</evidence>
<dbReference type="Gene3D" id="3.40.630.30">
    <property type="match status" value="1"/>
</dbReference>
<gene>
    <name evidence="2" type="ORF">TCAL_13246</name>
</gene>
<proteinExistence type="predicted"/>
<dbReference type="STRING" id="6832.A0A553PSF6"/>
<dbReference type="GO" id="GO:0016747">
    <property type="term" value="F:acyltransferase activity, transferring groups other than amino-acyl groups"/>
    <property type="evidence" value="ECO:0007669"/>
    <property type="project" value="InterPro"/>
</dbReference>
<dbReference type="PANTHER" id="PTHR31143:SF2">
    <property type="entry name" value="FR47-LIKE DOMAIN-CONTAINING PROTEIN-RELATED"/>
    <property type="match status" value="1"/>
</dbReference>
<dbReference type="InterPro" id="IPR027365">
    <property type="entry name" value="GNAT_acetyltra_YdfB-like"/>
</dbReference>
<dbReference type="PANTHER" id="PTHR31143">
    <property type="match status" value="1"/>
</dbReference>
<keyword evidence="3" id="KW-1185">Reference proteome</keyword>
<dbReference type="AlphaFoldDB" id="A0A553PSF6"/>
<dbReference type="InterPro" id="IPR000182">
    <property type="entry name" value="GNAT_dom"/>
</dbReference>
<sequence>MKQVHDLPALRDTLAKELPFSIQALESVKHQIKFNFKPPKEIYVSEDPKSSFVVIKEVAFEAAPNFTVYCKEADINTAGFELKDVIPWDQPWSLGGVPGYLLPILQEQLHKRGLEDCLELSDCWVFILEPHVTLPRMAIPPNYKIQHLAPNDVEFIDKMWKFRSDTSLPTLKAQANLGLAFGAIADGEVRSAFAAFSFGAVGALATSEAHRKMGLAQMVLAYGVQHLRSEDLIPFVFIEKYNKLSFDLFKKVGFTHTHNAFWLDWKC</sequence>
<comment type="caution">
    <text evidence="2">The sequence shown here is derived from an EMBL/GenBank/DDBJ whole genome shotgun (WGS) entry which is preliminary data.</text>
</comment>
<accession>A0A553PSF6</accession>
<dbReference type="InterPro" id="IPR013653">
    <property type="entry name" value="GCN5-like_dom"/>
</dbReference>